<dbReference type="Proteomes" id="UP000258104">
    <property type="component" value="Segment"/>
</dbReference>
<name>A0A345MKC5_9CAUD</name>
<dbReference type="GeneID" id="54998168"/>
<accession>A0A345MKC5</accession>
<feature type="coiled-coil region" evidence="1">
    <location>
        <begin position="35"/>
        <end position="69"/>
    </location>
</feature>
<reference evidence="2 3" key="1">
    <citation type="submission" date="2018-07" db="EMBL/GenBank/DDBJ databases">
        <title>Complete genome of the first Eggerthella lenta phage.</title>
        <authorList>
            <person name="Koberg S."/>
            <person name="Brinks E."/>
        </authorList>
    </citation>
    <scope>NUCLEOTIDE SEQUENCE [LARGE SCALE GENOMIC DNA]</scope>
</reference>
<evidence type="ECO:0000313" key="3">
    <source>
        <dbReference type="Proteomes" id="UP000258104"/>
    </source>
</evidence>
<sequence length="252" mass="28203">MSDGIEKLQKYAFGMSPRRCDDILLLADQIEREHASELQALEKRYKTDLREARDARDIAIKEAAELRDRLMPPGMEWPRFEDCMQITWGDAPEDIAAVCLALDGSCYSLHYDMPDDERMCIYEVSERVKRPVTVVLGADGLPIKVGETVWYVGEPLVRGTVEAVGEGEVMLAGDGVYAHLDLTHTQPDLKLRKCPFCGGEADMVDEGSECAPDRFWACCPNPSCFVEGTGVYATEEEAAQAWNTRVERTCQI</sequence>
<dbReference type="EMBL" id="MH626557">
    <property type="protein sequence ID" value="AXH71788.1"/>
    <property type="molecule type" value="Genomic_DNA"/>
</dbReference>
<protein>
    <submittedName>
        <fullName evidence="2">Restriction alleviation protein</fullName>
    </submittedName>
</protein>
<evidence type="ECO:0000313" key="2">
    <source>
        <dbReference type="EMBL" id="AXH71788.1"/>
    </source>
</evidence>
<keyword evidence="1" id="KW-0175">Coiled coil</keyword>
<organism evidence="2 3">
    <name type="scientific">Eggerthella phage PMBT5</name>
    <dbReference type="NCBI Taxonomy" id="2283015"/>
    <lineage>
        <taxon>Viruses</taxon>
        <taxon>Duplodnaviria</taxon>
        <taxon>Heunggongvirae</taxon>
        <taxon>Uroviricota</taxon>
        <taxon>Caudoviricetes</taxon>
        <taxon>Lentavirus</taxon>
        <taxon>Lentavirus PMBT5</taxon>
    </lineage>
</organism>
<dbReference type="RefSeq" id="YP_009807290.1">
    <property type="nucleotide sequence ID" value="NC_048022.1"/>
</dbReference>
<keyword evidence="3" id="KW-1185">Reference proteome</keyword>
<dbReference type="KEGG" id="vg:54998168"/>
<proteinExistence type="predicted"/>
<dbReference type="Pfam" id="PF14354">
    <property type="entry name" value="Lar_restr_allev"/>
    <property type="match status" value="1"/>
</dbReference>
<evidence type="ECO:0000256" key="1">
    <source>
        <dbReference type="SAM" id="Coils"/>
    </source>
</evidence>